<feature type="domain" description="Helicase ATP-binding" evidence="2">
    <location>
        <begin position="453"/>
        <end position="618"/>
    </location>
</feature>
<feature type="domain" description="Helicase C-terminal" evidence="3">
    <location>
        <begin position="745"/>
        <end position="910"/>
    </location>
</feature>
<dbReference type="Gene3D" id="3.40.50.300">
    <property type="entry name" value="P-loop containing nucleotide triphosphate hydrolases"/>
    <property type="match status" value="1"/>
</dbReference>
<sequence>MNKTNTIHLLFYLSMERIDDGRYKVSATEPSMKAVSPEKLSSFLFYNDEQSLYGLLTEKDEQFVYLSSYDLLQVITGKQHPFVSYDGQSADDKAHIAALQEAGRIWKEPNFWQYAELQDGMIVFDVDKIGISDLSATILHDAVRDKLIASNMRMDQLPMLLPHLRKYGWPNEGESSALPVQVAFRLTEPMEDSDWLLETVVVSGRGAHWTPAVRKQNAPIADALPAKWKEFSEDIQSRQSEMASFLQSVSVTDENRFLSVRMSDPEVRMFIQEDLPIFQSFGFPVILPAWLKSVTETKMRVKTSASVQSYRSAAGLNEVLSFDWSFSLSGQEIDRDTFQRMVDENREYIRSGDDWFHIDPEWLKRIRELMEQADSGEWTVMDLLFQEIPEEIVPIEDESDVDTDPLLSFTMQQSLREYVDLISNKKGLPSAGIPKQLNAELRPYQVEGYDWLVFMRENGFGACLADDMGLGKTIQLISYLLHIHSSEEIDRPSLIICPTSVLGNWQKEINRFAPSLSVHTHYGPSRAKDDDFKAMIEQQRPAVILTTYGTATQDGDMLKETYFNSITLDEAQNIKNMQTKQSRAIRKLRGEHQIALTGTPIENRLSELWAIFDFIHKGYFGSFRAFTEDYIIPIERDDSELHKRKLRSKIKPFLLRRTKDDPELQLNLPKKLEQNEYCPLTTEQAALYESYIEDTKFKMNDLTPFERKGLILKMLSRLKQLCNHPALFLKEPNAPASEMLTRSIKLERIVSMAAEIAANGEKCLIFTQYIGMGQLIRQCLSELHGIDGPFLSGSMPKGQRDYLVEAFQTGEFPVFILSLKAGGTGLNLTGANHVLHADRWWNPAVENQATDRAYRIGQTKFVHVHKFVTVGTIEEKIDKMLEEKSALSAELIHSSQWLTELSDDELDDLLSFER</sequence>
<dbReference type="EC" id="3.6.4.-" evidence="4"/>
<evidence type="ECO:0000256" key="1">
    <source>
        <dbReference type="ARBA" id="ARBA00022801"/>
    </source>
</evidence>
<dbReference type="PROSITE" id="PS51192">
    <property type="entry name" value="HELICASE_ATP_BIND_1"/>
    <property type="match status" value="1"/>
</dbReference>
<keyword evidence="4" id="KW-0067">ATP-binding</keyword>
<protein>
    <submittedName>
        <fullName evidence="4">DEAD/DEAH box helicase</fullName>
        <ecNumber evidence="4">3.6.4.-</ecNumber>
    </submittedName>
</protein>
<dbReference type="InterPro" id="IPR027417">
    <property type="entry name" value="P-loop_NTPase"/>
</dbReference>
<dbReference type="GO" id="GO:0016787">
    <property type="term" value="F:hydrolase activity"/>
    <property type="evidence" value="ECO:0007669"/>
    <property type="project" value="UniProtKB-KW"/>
</dbReference>
<dbReference type="InterPro" id="IPR038718">
    <property type="entry name" value="SNF2-like_sf"/>
</dbReference>
<keyword evidence="1 4" id="KW-0378">Hydrolase</keyword>
<organism evidence="4 5">
    <name type="scientific">Sporosarcina contaminans</name>
    <dbReference type="NCBI Taxonomy" id="633403"/>
    <lineage>
        <taxon>Bacteria</taxon>
        <taxon>Bacillati</taxon>
        <taxon>Bacillota</taxon>
        <taxon>Bacilli</taxon>
        <taxon>Bacillales</taxon>
        <taxon>Caryophanaceae</taxon>
        <taxon>Sporosarcina</taxon>
    </lineage>
</organism>
<dbReference type="SMART" id="SM00487">
    <property type="entry name" value="DEXDc"/>
    <property type="match status" value="1"/>
</dbReference>
<dbReference type="InterPro" id="IPR000330">
    <property type="entry name" value="SNF2_N"/>
</dbReference>
<evidence type="ECO:0000313" key="5">
    <source>
        <dbReference type="Proteomes" id="UP001597231"/>
    </source>
</evidence>
<dbReference type="InterPro" id="IPR014001">
    <property type="entry name" value="Helicase_ATP-bd"/>
</dbReference>
<proteinExistence type="predicted"/>
<dbReference type="Pfam" id="PF12419">
    <property type="entry name" value="DUF3670"/>
    <property type="match status" value="1"/>
</dbReference>
<evidence type="ECO:0000313" key="4">
    <source>
        <dbReference type="EMBL" id="MFD1203826.1"/>
    </source>
</evidence>
<dbReference type="Pfam" id="PF00271">
    <property type="entry name" value="Helicase_C"/>
    <property type="match status" value="1"/>
</dbReference>
<dbReference type="RefSeq" id="WP_381479617.1">
    <property type="nucleotide sequence ID" value="NZ_JBHTLT010000010.1"/>
</dbReference>
<name>A0ABW3TSU8_9BACL</name>
<dbReference type="CDD" id="cd18012">
    <property type="entry name" value="DEXQc_arch_SWI2_SNF2"/>
    <property type="match status" value="1"/>
</dbReference>
<dbReference type="PROSITE" id="PS51194">
    <property type="entry name" value="HELICASE_CTER"/>
    <property type="match status" value="1"/>
</dbReference>
<dbReference type="Gene3D" id="3.40.50.10810">
    <property type="entry name" value="Tandem AAA-ATPase domain"/>
    <property type="match status" value="1"/>
</dbReference>
<comment type="caution">
    <text evidence="4">The sequence shown here is derived from an EMBL/GenBank/DDBJ whole genome shotgun (WGS) entry which is preliminary data.</text>
</comment>
<dbReference type="Pfam" id="PF00176">
    <property type="entry name" value="SNF2-rel_dom"/>
    <property type="match status" value="1"/>
</dbReference>
<dbReference type="SUPFAM" id="SSF52540">
    <property type="entry name" value="P-loop containing nucleoside triphosphate hydrolases"/>
    <property type="match status" value="2"/>
</dbReference>
<dbReference type="InterPro" id="IPR001650">
    <property type="entry name" value="Helicase_C-like"/>
</dbReference>
<gene>
    <name evidence="4" type="ORF">ACFQ38_01595</name>
</gene>
<keyword evidence="4" id="KW-0347">Helicase</keyword>
<evidence type="ECO:0000259" key="2">
    <source>
        <dbReference type="PROSITE" id="PS51192"/>
    </source>
</evidence>
<dbReference type="CDD" id="cd18793">
    <property type="entry name" value="SF2_C_SNF"/>
    <property type="match status" value="1"/>
</dbReference>
<dbReference type="InterPro" id="IPR049730">
    <property type="entry name" value="SNF2/RAD54-like_C"/>
</dbReference>
<dbReference type="Proteomes" id="UP001597231">
    <property type="component" value="Unassembled WGS sequence"/>
</dbReference>
<evidence type="ECO:0000259" key="3">
    <source>
        <dbReference type="PROSITE" id="PS51194"/>
    </source>
</evidence>
<dbReference type="InterPro" id="IPR022138">
    <property type="entry name" value="DUF3670"/>
</dbReference>
<keyword evidence="5" id="KW-1185">Reference proteome</keyword>
<dbReference type="PANTHER" id="PTHR10799">
    <property type="entry name" value="SNF2/RAD54 HELICASE FAMILY"/>
    <property type="match status" value="1"/>
</dbReference>
<dbReference type="SMART" id="SM00490">
    <property type="entry name" value="HELICc"/>
    <property type="match status" value="1"/>
</dbReference>
<dbReference type="EMBL" id="JBHTLT010000010">
    <property type="protein sequence ID" value="MFD1203826.1"/>
    <property type="molecule type" value="Genomic_DNA"/>
</dbReference>
<accession>A0ABW3TSU8</accession>
<dbReference type="GO" id="GO:0004386">
    <property type="term" value="F:helicase activity"/>
    <property type="evidence" value="ECO:0007669"/>
    <property type="project" value="UniProtKB-KW"/>
</dbReference>
<keyword evidence="4" id="KW-0547">Nucleotide-binding</keyword>
<reference evidence="5" key="1">
    <citation type="journal article" date="2019" name="Int. J. Syst. Evol. Microbiol.">
        <title>The Global Catalogue of Microorganisms (GCM) 10K type strain sequencing project: providing services to taxonomists for standard genome sequencing and annotation.</title>
        <authorList>
            <consortium name="The Broad Institute Genomics Platform"/>
            <consortium name="The Broad Institute Genome Sequencing Center for Infectious Disease"/>
            <person name="Wu L."/>
            <person name="Ma J."/>
        </authorList>
    </citation>
    <scope>NUCLEOTIDE SEQUENCE [LARGE SCALE GENOMIC DNA]</scope>
    <source>
        <strain evidence="5">CCUG 53915</strain>
    </source>
</reference>